<dbReference type="GO" id="GO:0005829">
    <property type="term" value="C:cytosol"/>
    <property type="evidence" value="ECO:0007669"/>
    <property type="project" value="Ensembl"/>
</dbReference>
<dbReference type="PANTHER" id="PTHR13235">
    <property type="entry name" value="SINGLE-STRAND SELECTIVE MONOFUNCTIONAL URACIL DNA GLYCOSYLASE"/>
    <property type="match status" value="1"/>
</dbReference>
<reference evidence="9" key="1">
    <citation type="submission" date="2025-08" db="UniProtKB">
        <authorList>
            <consortium name="Ensembl"/>
        </authorList>
    </citation>
    <scope>IDENTIFICATION</scope>
</reference>
<dbReference type="InterPro" id="IPR005122">
    <property type="entry name" value="Uracil-DNA_glycosylase-like"/>
</dbReference>
<comment type="subcellular location">
    <subcellularLocation>
        <location evidence="1">Nucleus</location>
    </subcellularLocation>
</comment>
<evidence type="ECO:0000256" key="1">
    <source>
        <dbReference type="ARBA" id="ARBA00004123"/>
    </source>
</evidence>
<keyword evidence="5" id="KW-0238">DNA-binding</keyword>
<keyword evidence="6" id="KW-0234">DNA repair</keyword>
<keyword evidence="7" id="KW-0539">Nucleus</keyword>
<dbReference type="GO" id="GO:0001650">
    <property type="term" value="C:fibrillar center"/>
    <property type="evidence" value="ECO:0007669"/>
    <property type="project" value="Ensembl"/>
</dbReference>
<dbReference type="CDD" id="cd19374">
    <property type="entry name" value="UDG-F3_SMUG1-like"/>
    <property type="match status" value="1"/>
</dbReference>
<evidence type="ECO:0000256" key="5">
    <source>
        <dbReference type="ARBA" id="ARBA00023125"/>
    </source>
</evidence>
<evidence type="ECO:0000259" key="8">
    <source>
        <dbReference type="Pfam" id="PF03167"/>
    </source>
</evidence>
<dbReference type="FunFam" id="3.40.470.10:FF:000005">
    <property type="entry name" value="Single-strand selective monofunctional uracil DNA glycosylase"/>
    <property type="match status" value="1"/>
</dbReference>
<organism evidence="9 10">
    <name type="scientific">Salvator merianae</name>
    <name type="common">Argentine black and white tegu</name>
    <name type="synonym">Tupinambis merianae</name>
    <dbReference type="NCBI Taxonomy" id="96440"/>
    <lineage>
        <taxon>Eukaryota</taxon>
        <taxon>Metazoa</taxon>
        <taxon>Chordata</taxon>
        <taxon>Craniata</taxon>
        <taxon>Vertebrata</taxon>
        <taxon>Euteleostomi</taxon>
        <taxon>Lepidosauria</taxon>
        <taxon>Squamata</taxon>
        <taxon>Bifurcata</taxon>
        <taxon>Unidentata</taxon>
        <taxon>Episquamata</taxon>
        <taxon>Laterata</taxon>
        <taxon>Teiioidea</taxon>
        <taxon>Teiidae</taxon>
        <taxon>Salvator</taxon>
    </lineage>
</organism>
<evidence type="ECO:0000256" key="2">
    <source>
        <dbReference type="ARBA" id="ARBA00007889"/>
    </source>
</evidence>
<protein>
    <submittedName>
        <fullName evidence="9">Single-strand-selective monofunctional uracil-DNA glycosylase 1</fullName>
    </submittedName>
</protein>
<dbReference type="InterPro" id="IPR039134">
    <property type="entry name" value="SMUG1"/>
</dbReference>
<dbReference type="OMA" id="VANYCPL"/>
<sequence length="306" mass="34917">MMSGTRNYLEYFLQHDDYTYQQPLRGEIRKARAEKGRAPMNSLEAPKNFLEGDSLAERFLRIEREQVVRLNELTFLDPVHYVYNPLDYAWEPHQDYVRRYCQFSKEVLFLGMNPGPFGMAQTGVPFGAVQLVRDWLQVCGQVSRPAQEHPKRPIRGLECPQTEVSGARFWGFFRSMCTRPEAFFHHCFVHNHCPLLFVSQSGRNLTPADLPVAQREQLLKVCDDALCEVVKLLGVAMVIGVGRFAEQRARKALSAAGISVRVEGVMHPSPRNPQANKGWDAVIKAKLEELGVMALITKRLDEKVKM</sequence>
<name>A0A8D0B6F4_SALMN</name>
<evidence type="ECO:0000256" key="3">
    <source>
        <dbReference type="ARBA" id="ARBA00022763"/>
    </source>
</evidence>
<dbReference type="GO" id="GO:0017065">
    <property type="term" value="F:single-strand selective uracil DNA N-glycosylase activity"/>
    <property type="evidence" value="ECO:0007669"/>
    <property type="project" value="Ensembl"/>
</dbReference>
<feature type="domain" description="Uracil-DNA glycosylase-like" evidence="8">
    <location>
        <begin position="100"/>
        <end position="275"/>
    </location>
</feature>
<evidence type="ECO:0000313" key="9">
    <source>
        <dbReference type="Ensembl" id="ENSSMRP00000002940.1"/>
    </source>
</evidence>
<dbReference type="Ensembl" id="ENSSMRT00000003518.1">
    <property type="protein sequence ID" value="ENSSMRP00000002940.1"/>
    <property type="gene ID" value="ENSSMRG00000002499.1"/>
</dbReference>
<dbReference type="AlphaFoldDB" id="A0A8D0B6F4"/>
<accession>A0A8D0B6F4</accession>
<reference evidence="9" key="2">
    <citation type="submission" date="2025-09" db="UniProtKB">
        <authorList>
            <consortium name="Ensembl"/>
        </authorList>
    </citation>
    <scope>IDENTIFICATION</scope>
</reference>
<evidence type="ECO:0000256" key="7">
    <source>
        <dbReference type="ARBA" id="ARBA00023242"/>
    </source>
</evidence>
<keyword evidence="3" id="KW-0227">DNA damage</keyword>
<evidence type="ECO:0000256" key="4">
    <source>
        <dbReference type="ARBA" id="ARBA00022801"/>
    </source>
</evidence>
<dbReference type="SUPFAM" id="SSF52141">
    <property type="entry name" value="Uracil-DNA glycosylase-like"/>
    <property type="match status" value="1"/>
</dbReference>
<dbReference type="PANTHER" id="PTHR13235:SF2">
    <property type="entry name" value="SINGLE-STRAND SELECTIVE MONOFUNCTIONAL URACIL DNA GLYCOSYLASE"/>
    <property type="match status" value="1"/>
</dbReference>
<dbReference type="GO" id="GO:0003677">
    <property type="term" value="F:DNA binding"/>
    <property type="evidence" value="ECO:0007669"/>
    <property type="project" value="UniProtKB-KW"/>
</dbReference>
<evidence type="ECO:0000313" key="10">
    <source>
        <dbReference type="Proteomes" id="UP000694421"/>
    </source>
</evidence>
<dbReference type="Gene3D" id="3.40.470.10">
    <property type="entry name" value="Uracil-DNA glycosylase-like domain"/>
    <property type="match status" value="1"/>
</dbReference>
<comment type="similarity">
    <text evidence="2">Belongs to the uracil-DNA glycosylase (UDG) superfamily. SMUG1 family.</text>
</comment>
<dbReference type="GeneTree" id="ENSGT00390000004897"/>
<dbReference type="Pfam" id="PF03167">
    <property type="entry name" value="UDG"/>
    <property type="match status" value="1"/>
</dbReference>
<dbReference type="GO" id="GO:0005654">
    <property type="term" value="C:nucleoplasm"/>
    <property type="evidence" value="ECO:0007669"/>
    <property type="project" value="Ensembl"/>
</dbReference>
<dbReference type="InterPro" id="IPR036895">
    <property type="entry name" value="Uracil-DNA_glycosylase-like_sf"/>
</dbReference>
<dbReference type="GO" id="GO:0000703">
    <property type="term" value="F:oxidized pyrimidine nucleobase lesion DNA N-glycosylase activity"/>
    <property type="evidence" value="ECO:0007669"/>
    <property type="project" value="TreeGrafter"/>
</dbReference>
<proteinExistence type="inferred from homology"/>
<evidence type="ECO:0000256" key="6">
    <source>
        <dbReference type="ARBA" id="ARBA00023204"/>
    </source>
</evidence>
<dbReference type="GO" id="GO:0006284">
    <property type="term" value="P:base-excision repair"/>
    <property type="evidence" value="ECO:0007669"/>
    <property type="project" value="Ensembl"/>
</dbReference>
<dbReference type="Proteomes" id="UP000694421">
    <property type="component" value="Unplaced"/>
</dbReference>
<keyword evidence="10" id="KW-1185">Reference proteome</keyword>
<keyword evidence="4" id="KW-0378">Hydrolase</keyword>